<evidence type="ECO:0000313" key="4">
    <source>
        <dbReference type="Proteomes" id="UP000285636"/>
    </source>
</evidence>
<protein>
    <submittedName>
        <fullName evidence="3">Cell wall biosynthesis glycosyltransferase</fullName>
    </submittedName>
</protein>
<gene>
    <name evidence="3" type="ORF">BK660_02330</name>
</gene>
<sequence>MHKINKPNVWVVIAAFEEGSVIAETVTTLLQHVDNIIVVDDCSRDKTAAIAFAAGAHVLSHPINLGQGAALQTGITYALQQGGETIVTFDADGQHDAREIAPMLEALETSDADLVLGSRFLGKTKNISTRRRLLLGAALFYTRVTARIKITDVHNGFRVLTRKFCETFEFQQNRMAHASEILDHIAVHRTPFIEFPVTITYTDYSIRKGQKGINAIRILMELLMGRISK</sequence>
<evidence type="ECO:0000259" key="2">
    <source>
        <dbReference type="Pfam" id="PF00535"/>
    </source>
</evidence>
<dbReference type="Pfam" id="PF00535">
    <property type="entry name" value="Glycos_transf_2"/>
    <property type="match status" value="1"/>
</dbReference>
<evidence type="ECO:0000256" key="1">
    <source>
        <dbReference type="ARBA" id="ARBA00022519"/>
    </source>
</evidence>
<organism evidence="3 4">
    <name type="scientific">Pseudomonas brassicacearum</name>
    <dbReference type="NCBI Taxonomy" id="930166"/>
    <lineage>
        <taxon>Bacteria</taxon>
        <taxon>Pseudomonadati</taxon>
        <taxon>Pseudomonadota</taxon>
        <taxon>Gammaproteobacteria</taxon>
        <taxon>Pseudomonadales</taxon>
        <taxon>Pseudomonadaceae</taxon>
        <taxon>Pseudomonas</taxon>
    </lineage>
</organism>
<reference evidence="3 4" key="1">
    <citation type="submission" date="2016-10" db="EMBL/GenBank/DDBJ databases">
        <title>Comparative genome analysis of multiple Pseudomonas spp. focuses on biocontrol and plant growth promoting traits.</title>
        <authorList>
            <person name="Tao X.-Y."/>
            <person name="Taylor C.G."/>
        </authorList>
    </citation>
    <scope>NUCLEOTIDE SEQUENCE [LARGE SCALE GENOMIC DNA]</scope>
    <source>
        <strain evidence="3 4">38D7</strain>
    </source>
</reference>
<feature type="domain" description="Glycosyltransferase 2-like" evidence="2">
    <location>
        <begin position="11"/>
        <end position="166"/>
    </location>
</feature>
<dbReference type="InterPro" id="IPR029044">
    <property type="entry name" value="Nucleotide-diphossugar_trans"/>
</dbReference>
<dbReference type="CDD" id="cd04179">
    <property type="entry name" value="DPM_DPG-synthase_like"/>
    <property type="match status" value="1"/>
</dbReference>
<keyword evidence="1" id="KW-0472">Membrane</keyword>
<keyword evidence="1" id="KW-0997">Cell inner membrane</keyword>
<name>A0A423IGG8_9PSED</name>
<dbReference type="PANTHER" id="PTHR48090:SF7">
    <property type="entry name" value="RFBJ PROTEIN"/>
    <property type="match status" value="1"/>
</dbReference>
<dbReference type="InterPro" id="IPR050256">
    <property type="entry name" value="Glycosyltransferase_2"/>
</dbReference>
<dbReference type="RefSeq" id="WP_123431904.1">
    <property type="nucleotide sequence ID" value="NZ_MOBK01000001.1"/>
</dbReference>
<comment type="caution">
    <text evidence="3">The sequence shown here is derived from an EMBL/GenBank/DDBJ whole genome shotgun (WGS) entry which is preliminary data.</text>
</comment>
<dbReference type="AlphaFoldDB" id="A0A423IGG8"/>
<keyword evidence="1" id="KW-1003">Cell membrane</keyword>
<dbReference type="InterPro" id="IPR001173">
    <property type="entry name" value="Glyco_trans_2-like"/>
</dbReference>
<dbReference type="PANTHER" id="PTHR48090">
    <property type="entry name" value="UNDECAPRENYL-PHOSPHATE 4-DEOXY-4-FORMAMIDO-L-ARABINOSE TRANSFERASE-RELATED"/>
    <property type="match status" value="1"/>
</dbReference>
<evidence type="ECO:0000313" key="3">
    <source>
        <dbReference type="EMBL" id="RON24529.1"/>
    </source>
</evidence>
<proteinExistence type="predicted"/>
<dbReference type="Gene3D" id="3.90.550.10">
    <property type="entry name" value="Spore Coat Polysaccharide Biosynthesis Protein SpsA, Chain A"/>
    <property type="match status" value="1"/>
</dbReference>
<dbReference type="SUPFAM" id="SSF53448">
    <property type="entry name" value="Nucleotide-diphospho-sugar transferases"/>
    <property type="match status" value="1"/>
</dbReference>
<accession>A0A423IGG8</accession>
<dbReference type="EMBL" id="MOBK01000001">
    <property type="protein sequence ID" value="RON24529.1"/>
    <property type="molecule type" value="Genomic_DNA"/>
</dbReference>
<dbReference type="GO" id="GO:0016740">
    <property type="term" value="F:transferase activity"/>
    <property type="evidence" value="ECO:0007669"/>
    <property type="project" value="UniProtKB-KW"/>
</dbReference>
<dbReference type="Proteomes" id="UP000285636">
    <property type="component" value="Unassembled WGS sequence"/>
</dbReference>
<keyword evidence="3" id="KW-0808">Transferase</keyword>